<accession>A0AAV4VPT1</accession>
<dbReference type="AlphaFoldDB" id="A0AAV4VPT1"/>
<evidence type="ECO:0000313" key="2">
    <source>
        <dbReference type="Proteomes" id="UP001054837"/>
    </source>
</evidence>
<protein>
    <submittedName>
        <fullName evidence="1">Uncharacterized protein</fullName>
    </submittedName>
</protein>
<dbReference type="EMBL" id="BPLQ01013482">
    <property type="protein sequence ID" value="GIY72397.1"/>
    <property type="molecule type" value="Genomic_DNA"/>
</dbReference>
<organism evidence="1 2">
    <name type="scientific">Caerostris darwini</name>
    <dbReference type="NCBI Taxonomy" id="1538125"/>
    <lineage>
        <taxon>Eukaryota</taxon>
        <taxon>Metazoa</taxon>
        <taxon>Ecdysozoa</taxon>
        <taxon>Arthropoda</taxon>
        <taxon>Chelicerata</taxon>
        <taxon>Arachnida</taxon>
        <taxon>Araneae</taxon>
        <taxon>Araneomorphae</taxon>
        <taxon>Entelegynae</taxon>
        <taxon>Araneoidea</taxon>
        <taxon>Araneidae</taxon>
        <taxon>Caerostris</taxon>
    </lineage>
</organism>
<keyword evidence="2" id="KW-1185">Reference proteome</keyword>
<comment type="caution">
    <text evidence="1">The sequence shown here is derived from an EMBL/GenBank/DDBJ whole genome shotgun (WGS) entry which is preliminary data.</text>
</comment>
<name>A0AAV4VPT1_9ARAC</name>
<proteinExistence type="predicted"/>
<reference evidence="1 2" key="1">
    <citation type="submission" date="2021-06" db="EMBL/GenBank/DDBJ databases">
        <title>Caerostris darwini draft genome.</title>
        <authorList>
            <person name="Kono N."/>
            <person name="Arakawa K."/>
        </authorList>
    </citation>
    <scope>NUCLEOTIDE SEQUENCE [LARGE SCALE GENOMIC DNA]</scope>
</reference>
<sequence>MGLQPESSLTETRSSNALHNFCDVKVLFEAIAASTRFVPQQNGTMQQSILVLFPPPFKCLEEVSSFFQMNNSISSDE</sequence>
<dbReference type="Proteomes" id="UP001054837">
    <property type="component" value="Unassembled WGS sequence"/>
</dbReference>
<evidence type="ECO:0000313" key="1">
    <source>
        <dbReference type="EMBL" id="GIY72397.1"/>
    </source>
</evidence>
<gene>
    <name evidence="1" type="ORF">CDAR_310751</name>
</gene>